<dbReference type="RefSeq" id="WP_203748475.1">
    <property type="nucleotide sequence ID" value="NZ_BONK01000002.1"/>
</dbReference>
<reference evidence="1" key="1">
    <citation type="submission" date="2021-01" db="EMBL/GenBank/DDBJ databases">
        <title>Whole genome shotgun sequence of Cellulomonas chitinilytica NBRC 110799.</title>
        <authorList>
            <person name="Komaki H."/>
            <person name="Tamura T."/>
        </authorList>
    </citation>
    <scope>NUCLEOTIDE SEQUENCE</scope>
    <source>
        <strain evidence="1">NBRC 110799</strain>
    </source>
</reference>
<dbReference type="AlphaFoldDB" id="A0A919U0V6"/>
<accession>A0A919U0V6</accession>
<gene>
    <name evidence="1" type="ORF">Cch01nite_06210</name>
</gene>
<dbReference type="Proteomes" id="UP000632740">
    <property type="component" value="Unassembled WGS sequence"/>
</dbReference>
<organism evidence="1 2">
    <name type="scientific">Cellulomonas chitinilytica</name>
    <dbReference type="NCBI Taxonomy" id="398759"/>
    <lineage>
        <taxon>Bacteria</taxon>
        <taxon>Bacillati</taxon>
        <taxon>Actinomycetota</taxon>
        <taxon>Actinomycetes</taxon>
        <taxon>Micrococcales</taxon>
        <taxon>Cellulomonadaceae</taxon>
        <taxon>Cellulomonas</taxon>
    </lineage>
</organism>
<evidence type="ECO:0000313" key="1">
    <source>
        <dbReference type="EMBL" id="GIG19897.1"/>
    </source>
</evidence>
<name>A0A919U0V6_9CELL</name>
<protein>
    <submittedName>
        <fullName evidence="1">Uncharacterized protein</fullName>
    </submittedName>
</protein>
<proteinExistence type="predicted"/>
<keyword evidence="2" id="KW-1185">Reference proteome</keyword>
<dbReference type="EMBL" id="BONK01000002">
    <property type="protein sequence ID" value="GIG19897.1"/>
    <property type="molecule type" value="Genomic_DNA"/>
</dbReference>
<comment type="caution">
    <text evidence="1">The sequence shown here is derived from an EMBL/GenBank/DDBJ whole genome shotgun (WGS) entry which is preliminary data.</text>
</comment>
<evidence type="ECO:0000313" key="2">
    <source>
        <dbReference type="Proteomes" id="UP000632740"/>
    </source>
</evidence>
<sequence length="220" mass="22801">MNDQADIPPNDELTDRITRALSSRAAAHPDPAVVAARLEALLAQQPTPVATLTRRGAKVVAVGVVTGALAVAGAGAAAAANPYSGVARTVEEVAHAVGIEWSAMPDGYTRAQYEAFWATYTVDDMEALSALWGTDAVETKARAGQMLLDGLTPPLAPSVAAGVSTDEQQALLDAFWDAGYSAEDLDALSGLWHSDPFETKARAGQMLLDGQTLPFAPGSG</sequence>